<dbReference type="PANTHER" id="PTHR38598">
    <property type="entry name" value="INNER MEMBRANE PROTEIN YJCH"/>
    <property type="match status" value="1"/>
</dbReference>
<dbReference type="Pfam" id="PF04341">
    <property type="entry name" value="DUF485"/>
    <property type="match status" value="1"/>
</dbReference>
<dbReference type="InterPro" id="IPR007436">
    <property type="entry name" value="DUF485"/>
</dbReference>
<dbReference type="RefSeq" id="WP_273689287.1">
    <property type="nucleotide sequence ID" value="NZ_CP117411.1"/>
</dbReference>
<dbReference type="PANTHER" id="PTHR38598:SF1">
    <property type="entry name" value="INNER MEMBRANE PROTEIN YJCH"/>
    <property type="match status" value="1"/>
</dbReference>
<evidence type="ECO:0000313" key="2">
    <source>
        <dbReference type="EMBL" id="WCT74332.1"/>
    </source>
</evidence>
<protein>
    <submittedName>
        <fullName evidence="2">DUF485 domain-containing protein</fullName>
    </submittedName>
</protein>
<evidence type="ECO:0000313" key="3">
    <source>
        <dbReference type="Proteomes" id="UP001220395"/>
    </source>
</evidence>
<sequence length="104" mass="10841">MGSDEQAIARVRSDPRYAALVRRRSRLGWALAALMVAAFLGYILLIAFDKALLAAPIGAGVTSVGIPVGFGLILLAVALTGLYVARANGRYDAELAAILADARA</sequence>
<keyword evidence="1" id="KW-0472">Membrane</keyword>
<evidence type="ECO:0000256" key="1">
    <source>
        <dbReference type="SAM" id="Phobius"/>
    </source>
</evidence>
<proteinExistence type="predicted"/>
<dbReference type="Proteomes" id="UP001220395">
    <property type="component" value="Chromosome"/>
</dbReference>
<keyword evidence="3" id="KW-1185">Reference proteome</keyword>
<keyword evidence="1" id="KW-0812">Transmembrane</keyword>
<gene>
    <name evidence="2" type="ORF">PQ455_03635</name>
</gene>
<organism evidence="2 3">
    <name type="scientific">Sphingomonas naphthae</name>
    <dbReference type="NCBI Taxonomy" id="1813468"/>
    <lineage>
        <taxon>Bacteria</taxon>
        <taxon>Pseudomonadati</taxon>
        <taxon>Pseudomonadota</taxon>
        <taxon>Alphaproteobacteria</taxon>
        <taxon>Sphingomonadales</taxon>
        <taxon>Sphingomonadaceae</taxon>
        <taxon>Sphingomonas</taxon>
    </lineage>
</organism>
<feature type="transmembrane region" description="Helical" evidence="1">
    <location>
        <begin position="60"/>
        <end position="85"/>
    </location>
</feature>
<reference evidence="2 3" key="1">
    <citation type="submission" date="2023-02" db="EMBL/GenBank/DDBJ databases">
        <title>Genome sequence of Sphingomonas naphthae.</title>
        <authorList>
            <person name="Kim S."/>
            <person name="Heo J."/>
            <person name="Kwon S.-W."/>
        </authorList>
    </citation>
    <scope>NUCLEOTIDE SEQUENCE [LARGE SCALE GENOMIC DNA]</scope>
    <source>
        <strain evidence="2 3">KACC 18716</strain>
    </source>
</reference>
<keyword evidence="1" id="KW-1133">Transmembrane helix</keyword>
<feature type="transmembrane region" description="Helical" evidence="1">
    <location>
        <begin position="27"/>
        <end position="48"/>
    </location>
</feature>
<accession>A0ABY7TM79</accession>
<name>A0ABY7TM79_9SPHN</name>
<dbReference type="InterPro" id="IPR052959">
    <property type="entry name" value="Inner_membrane_assoc"/>
</dbReference>
<dbReference type="EMBL" id="CP117411">
    <property type="protein sequence ID" value="WCT74332.1"/>
    <property type="molecule type" value="Genomic_DNA"/>
</dbReference>